<dbReference type="SMART" id="SM00862">
    <property type="entry name" value="Trans_reg_C"/>
    <property type="match status" value="1"/>
</dbReference>
<proteinExistence type="predicted"/>
<dbReference type="CDD" id="cd19935">
    <property type="entry name" value="REC_OmpR_CusR-like"/>
    <property type="match status" value="1"/>
</dbReference>
<dbReference type="Gene3D" id="1.10.10.10">
    <property type="entry name" value="Winged helix-like DNA-binding domain superfamily/Winged helix DNA-binding domain"/>
    <property type="match status" value="1"/>
</dbReference>
<dbReference type="SUPFAM" id="SSF46894">
    <property type="entry name" value="C-terminal effector domain of the bipartite response regulators"/>
    <property type="match status" value="1"/>
</dbReference>
<dbReference type="FunFam" id="3.40.50.2300:FF:000002">
    <property type="entry name" value="DNA-binding response regulator PhoP"/>
    <property type="match status" value="1"/>
</dbReference>
<dbReference type="Pfam" id="PF00072">
    <property type="entry name" value="Response_reg"/>
    <property type="match status" value="1"/>
</dbReference>
<dbReference type="Gene3D" id="3.40.50.2300">
    <property type="match status" value="1"/>
</dbReference>
<dbReference type="InterPro" id="IPR001789">
    <property type="entry name" value="Sig_transdc_resp-reg_receiver"/>
</dbReference>
<dbReference type="Proteomes" id="UP000186868">
    <property type="component" value="Unassembled WGS sequence"/>
</dbReference>
<dbReference type="PROSITE" id="PS51755">
    <property type="entry name" value="OMPR_PHOB"/>
    <property type="match status" value="1"/>
</dbReference>
<keyword evidence="3" id="KW-0805">Transcription regulation</keyword>
<comment type="caution">
    <text evidence="10">The sequence shown here is derived from an EMBL/GenBank/DDBJ whole genome shotgun (WGS) entry which is preliminary data.</text>
</comment>
<dbReference type="GO" id="GO:0000156">
    <property type="term" value="F:phosphorelay response regulator activity"/>
    <property type="evidence" value="ECO:0007669"/>
    <property type="project" value="TreeGrafter"/>
</dbReference>
<dbReference type="PROSITE" id="PS50110">
    <property type="entry name" value="RESPONSE_REGULATORY"/>
    <property type="match status" value="1"/>
</dbReference>
<dbReference type="GO" id="GO:0032993">
    <property type="term" value="C:protein-DNA complex"/>
    <property type="evidence" value="ECO:0007669"/>
    <property type="project" value="TreeGrafter"/>
</dbReference>
<dbReference type="InterPro" id="IPR011006">
    <property type="entry name" value="CheY-like_superfamily"/>
</dbReference>
<keyword evidence="4 7" id="KW-0238">DNA-binding</keyword>
<evidence type="ECO:0000256" key="4">
    <source>
        <dbReference type="ARBA" id="ARBA00023125"/>
    </source>
</evidence>
<evidence type="ECO:0000259" key="8">
    <source>
        <dbReference type="PROSITE" id="PS50110"/>
    </source>
</evidence>
<evidence type="ECO:0000256" key="1">
    <source>
        <dbReference type="ARBA" id="ARBA00022553"/>
    </source>
</evidence>
<dbReference type="AlphaFoldDB" id="A0A1U7HAP7"/>
<dbReference type="InterPro" id="IPR036388">
    <property type="entry name" value="WH-like_DNA-bd_sf"/>
</dbReference>
<reference evidence="10 11" key="1">
    <citation type="submission" date="2016-11" db="EMBL/GenBank/DDBJ databases">
        <title>Draft Genome Sequences of Nine Cyanobacterial Strains from Diverse Habitats.</title>
        <authorList>
            <person name="Zhu T."/>
            <person name="Hou S."/>
            <person name="Lu X."/>
            <person name="Hess W.R."/>
        </authorList>
    </citation>
    <scope>NUCLEOTIDE SEQUENCE [LARGE SCALE GENOMIC DNA]</scope>
    <source>
        <strain evidence="10 11">NIES-593</strain>
    </source>
</reference>
<dbReference type="Gene3D" id="6.10.250.690">
    <property type="match status" value="1"/>
</dbReference>
<evidence type="ECO:0000256" key="7">
    <source>
        <dbReference type="PROSITE-ProRule" id="PRU01091"/>
    </source>
</evidence>
<dbReference type="EMBL" id="MRCB01000028">
    <property type="protein sequence ID" value="OKH20634.1"/>
    <property type="molecule type" value="Genomic_DNA"/>
</dbReference>
<dbReference type="GO" id="GO:0005829">
    <property type="term" value="C:cytosol"/>
    <property type="evidence" value="ECO:0007669"/>
    <property type="project" value="TreeGrafter"/>
</dbReference>
<evidence type="ECO:0000256" key="5">
    <source>
        <dbReference type="ARBA" id="ARBA00023163"/>
    </source>
</evidence>
<dbReference type="PANTHER" id="PTHR48111:SF15">
    <property type="entry name" value="OMPR SUBFAMILY"/>
    <property type="match status" value="1"/>
</dbReference>
<dbReference type="STRING" id="1921803.NIES593_18315"/>
<feature type="domain" description="Response regulatory" evidence="8">
    <location>
        <begin position="2"/>
        <end position="116"/>
    </location>
</feature>
<name>A0A1U7HAP7_9CYAN</name>
<feature type="modified residue" description="4-aspartylphosphate" evidence="6">
    <location>
        <position position="51"/>
    </location>
</feature>
<organism evidence="10 11">
    <name type="scientific">Hydrococcus rivularis NIES-593</name>
    <dbReference type="NCBI Taxonomy" id="1921803"/>
    <lineage>
        <taxon>Bacteria</taxon>
        <taxon>Bacillati</taxon>
        <taxon>Cyanobacteriota</taxon>
        <taxon>Cyanophyceae</taxon>
        <taxon>Pleurocapsales</taxon>
        <taxon>Hydrococcaceae</taxon>
        <taxon>Hydrococcus</taxon>
    </lineage>
</organism>
<dbReference type="InterPro" id="IPR016032">
    <property type="entry name" value="Sig_transdc_resp-reg_C-effctor"/>
</dbReference>
<protein>
    <submittedName>
        <fullName evidence="10">DNA-binding response regulator</fullName>
    </submittedName>
</protein>
<evidence type="ECO:0000256" key="3">
    <source>
        <dbReference type="ARBA" id="ARBA00023015"/>
    </source>
</evidence>
<evidence type="ECO:0000313" key="10">
    <source>
        <dbReference type="EMBL" id="OKH20634.1"/>
    </source>
</evidence>
<evidence type="ECO:0000256" key="2">
    <source>
        <dbReference type="ARBA" id="ARBA00023012"/>
    </source>
</evidence>
<keyword evidence="5" id="KW-0804">Transcription</keyword>
<dbReference type="GO" id="GO:0000976">
    <property type="term" value="F:transcription cis-regulatory region binding"/>
    <property type="evidence" value="ECO:0007669"/>
    <property type="project" value="TreeGrafter"/>
</dbReference>
<feature type="domain" description="OmpR/PhoB-type" evidence="9">
    <location>
        <begin position="124"/>
        <end position="223"/>
    </location>
</feature>
<sequence>MKILLVEDDERIADALLEDLTDQHYVVEVAHDGQAAWDLVDSFTYDLILLDVMLPKIDGIHLCRRLRTQGCTTPILMLTARDTVSDRVLGLDAGADDYLVKPFDLQELSARIRALMRRGSSPLPPVLEWGELRLDPSTCEVSYENRSLTLSPTEYRLLEFFLRHGRRVFSRAQILEQLWSFDQIPEESTVKAHIRSLRQKLEAAGAPADFIETVYGLGYRLKQKP</sequence>
<dbReference type="SMART" id="SM00448">
    <property type="entry name" value="REC"/>
    <property type="match status" value="1"/>
</dbReference>
<keyword evidence="2" id="KW-0902">Two-component regulatory system</keyword>
<feature type="DNA-binding region" description="OmpR/PhoB-type" evidence="7">
    <location>
        <begin position="124"/>
        <end position="223"/>
    </location>
</feature>
<dbReference type="Pfam" id="PF00486">
    <property type="entry name" value="Trans_reg_C"/>
    <property type="match status" value="1"/>
</dbReference>
<accession>A0A1U7HAP7</accession>
<dbReference type="PANTHER" id="PTHR48111">
    <property type="entry name" value="REGULATOR OF RPOS"/>
    <property type="match status" value="1"/>
</dbReference>
<keyword evidence="1 6" id="KW-0597">Phosphoprotein</keyword>
<dbReference type="RefSeq" id="WP_073600952.1">
    <property type="nucleotide sequence ID" value="NZ_MRCB01000028.1"/>
</dbReference>
<dbReference type="OrthoDB" id="483651at2"/>
<evidence type="ECO:0000256" key="6">
    <source>
        <dbReference type="PROSITE-ProRule" id="PRU00169"/>
    </source>
</evidence>
<dbReference type="InterPro" id="IPR001867">
    <property type="entry name" value="OmpR/PhoB-type_DNA-bd"/>
</dbReference>
<keyword evidence="11" id="KW-1185">Reference proteome</keyword>
<dbReference type="GO" id="GO:0006355">
    <property type="term" value="P:regulation of DNA-templated transcription"/>
    <property type="evidence" value="ECO:0007669"/>
    <property type="project" value="InterPro"/>
</dbReference>
<gene>
    <name evidence="10" type="ORF">NIES593_18315</name>
</gene>
<dbReference type="InterPro" id="IPR039420">
    <property type="entry name" value="WalR-like"/>
</dbReference>
<dbReference type="CDD" id="cd00383">
    <property type="entry name" value="trans_reg_C"/>
    <property type="match status" value="1"/>
</dbReference>
<dbReference type="SUPFAM" id="SSF52172">
    <property type="entry name" value="CheY-like"/>
    <property type="match status" value="1"/>
</dbReference>
<evidence type="ECO:0000259" key="9">
    <source>
        <dbReference type="PROSITE" id="PS51755"/>
    </source>
</evidence>
<evidence type="ECO:0000313" key="11">
    <source>
        <dbReference type="Proteomes" id="UP000186868"/>
    </source>
</evidence>